<dbReference type="InterPro" id="IPR036388">
    <property type="entry name" value="WH-like_DNA-bd_sf"/>
</dbReference>
<sequence>MADRFADGLLTPAETAAHLQIPQSTLISWLKSQAAGAPLVHQVEPLRKGQPSVPFIAVAEAHVLRSLRTLGLRMSEIREAAAAVRDAFDTPYGLVSKRIATDGVDIFVEHGLGDLRRARDGQAPIHEVVSDYLRYLNWESDDDFPTSLRLRQYPPSVPVVIDPRFGHGRPVVAANRVAVKAITDLWEAGESVEDIAYDFDMTPEQVDALCRAVVRLAA</sequence>
<dbReference type="Gene3D" id="1.10.10.10">
    <property type="entry name" value="Winged helix-like DNA-binding domain superfamily/Winged helix DNA-binding domain"/>
    <property type="match status" value="1"/>
</dbReference>
<dbReference type="InterPro" id="IPR009057">
    <property type="entry name" value="Homeodomain-like_sf"/>
</dbReference>
<dbReference type="SUPFAM" id="SSF46689">
    <property type="entry name" value="Homeodomain-like"/>
    <property type="match status" value="1"/>
</dbReference>
<protein>
    <submittedName>
        <fullName evidence="2">DUF433 domain-containing protein</fullName>
    </submittedName>
</protein>
<name>A0A494URS8_9ACTN</name>
<proteinExistence type="predicted"/>
<dbReference type="AlphaFoldDB" id="A0A494URS8"/>
<dbReference type="Pfam" id="PF04255">
    <property type="entry name" value="DUF433"/>
    <property type="match status" value="1"/>
</dbReference>
<organism evidence="2 3">
    <name type="scientific">Streptomyces fungicidicus</name>
    <dbReference type="NCBI Taxonomy" id="68203"/>
    <lineage>
        <taxon>Bacteria</taxon>
        <taxon>Bacillati</taxon>
        <taxon>Actinomycetota</taxon>
        <taxon>Actinomycetes</taxon>
        <taxon>Kitasatosporales</taxon>
        <taxon>Streptomycetaceae</taxon>
        <taxon>Streptomyces</taxon>
    </lineage>
</organism>
<dbReference type="Proteomes" id="UP000282170">
    <property type="component" value="Chromosome"/>
</dbReference>
<dbReference type="EMBL" id="CP023407">
    <property type="protein sequence ID" value="AYL37240.1"/>
    <property type="molecule type" value="Genomic_DNA"/>
</dbReference>
<feature type="domain" description="Putative antitoxin VapB45-like DNA-binding HTH" evidence="1">
    <location>
        <begin position="9"/>
        <end position="80"/>
    </location>
</feature>
<gene>
    <name evidence="2" type="ORF">CNQ36_18580</name>
</gene>
<keyword evidence="3" id="KW-1185">Reference proteome</keyword>
<reference evidence="2 3" key="1">
    <citation type="submission" date="2017-09" db="EMBL/GenBank/DDBJ databases">
        <authorList>
            <person name="Zhang H."/>
            <person name="Hu S."/>
            <person name="Xu J."/>
            <person name="He Z."/>
        </authorList>
    </citation>
    <scope>NUCLEOTIDE SEQUENCE [LARGE SCALE GENOMIC DNA]</scope>
    <source>
        <strain evidence="2 3">TXX3120</strain>
    </source>
</reference>
<dbReference type="GeneID" id="93884837"/>
<dbReference type="RefSeq" id="WP_004928677.1">
    <property type="nucleotide sequence ID" value="NZ_CP023407.1"/>
</dbReference>
<evidence type="ECO:0000313" key="3">
    <source>
        <dbReference type="Proteomes" id="UP000282170"/>
    </source>
</evidence>
<evidence type="ECO:0000313" key="2">
    <source>
        <dbReference type="EMBL" id="AYL37240.1"/>
    </source>
</evidence>
<dbReference type="KEGG" id="sfug:CNQ36_18580"/>
<dbReference type="InterPro" id="IPR007367">
    <property type="entry name" value="DUF433"/>
</dbReference>
<accession>A0A494URS8</accession>
<dbReference type="Pfam" id="PF21321">
    <property type="entry name" value="HTH_66"/>
    <property type="match status" value="1"/>
</dbReference>
<dbReference type="InterPro" id="IPR048708">
    <property type="entry name" value="VapB45-like_HTH"/>
</dbReference>
<evidence type="ECO:0000259" key="1">
    <source>
        <dbReference type="Pfam" id="PF21321"/>
    </source>
</evidence>